<dbReference type="AlphaFoldDB" id="A0A182FQQ1"/>
<dbReference type="GeneID" id="118456644"/>
<dbReference type="Proteomes" id="UP000069272">
    <property type="component" value="Chromosome 2R"/>
</dbReference>
<reference evidence="2" key="2">
    <citation type="submission" date="2022-08" db="UniProtKB">
        <authorList>
            <consortium name="EnsemblMetazoa"/>
        </authorList>
    </citation>
    <scope>IDENTIFICATION</scope>
    <source>
        <strain evidence="2">STECLA/ALBI9_A</strain>
    </source>
</reference>
<feature type="compositionally biased region" description="Basic and acidic residues" evidence="1">
    <location>
        <begin position="226"/>
        <end position="240"/>
    </location>
</feature>
<feature type="compositionally biased region" description="Low complexity" evidence="1">
    <location>
        <begin position="241"/>
        <end position="256"/>
    </location>
</feature>
<evidence type="ECO:0000313" key="3">
    <source>
        <dbReference type="Proteomes" id="UP000069272"/>
    </source>
</evidence>
<reference evidence="2 3" key="1">
    <citation type="journal article" date="2017" name="G3 (Bethesda)">
        <title>The Physical Genome Mapping of Anopheles albimanus Corrected Scaffold Misassemblies and Identified Interarm Rearrangements in Genus Anopheles.</title>
        <authorList>
            <person name="Artemov G.N."/>
            <person name="Peery A.N."/>
            <person name="Jiang X."/>
            <person name="Tu Z."/>
            <person name="Stegniy V.N."/>
            <person name="Sharakhova M.V."/>
            <person name="Sharakhov I.V."/>
        </authorList>
    </citation>
    <scope>NUCLEOTIDE SEQUENCE [LARGE SCALE GENOMIC DNA]</scope>
    <source>
        <strain evidence="2 3">ALBI9_A</strain>
    </source>
</reference>
<dbReference type="KEGG" id="aali:118456644"/>
<protein>
    <submittedName>
        <fullName evidence="2">Uncharacterized protein</fullName>
    </submittedName>
</protein>
<dbReference type="RefSeq" id="XP_035773476.1">
    <property type="nucleotide sequence ID" value="XM_035917583.1"/>
</dbReference>
<name>A0A182FQQ1_ANOAL</name>
<sequence length="298" mass="32288">MCDFTTWNMVESAFEMVSPMEQDAEKVLDPDLNWVISTELQGMEAEKPVGDTDEMESVASASSLNAPQPLIDNVLLEKDLTHADLVPIESLLRSPPELVLMNQPAVGVLPPTTPSTDEGSKTTVSSSATLRVALRDLAFQGQEHLVPGNYILPEYMLRSGYPVPYLRCVDAECNGTVCRLYILSSGSCTTQAATYIPPFGGGLNEVLKLPIEVQPQSLQGQAKATSIEHNDDKDGVRDDANSSSASVQQSTAATSANQERLKLREYLELQINNITIPVLTAGSKKVGTKHTRKASVQK</sequence>
<accession>A0A182FQQ1</accession>
<feature type="region of interest" description="Disordered" evidence="1">
    <location>
        <begin position="219"/>
        <end position="256"/>
    </location>
</feature>
<evidence type="ECO:0000313" key="2">
    <source>
        <dbReference type="EnsemblMetazoa" id="AALB008872-PA"/>
    </source>
</evidence>
<dbReference type="EnsemblMetazoa" id="AALB008872-RA">
    <property type="protein sequence ID" value="AALB008872-PA"/>
    <property type="gene ID" value="AALB008872"/>
</dbReference>
<keyword evidence="3" id="KW-1185">Reference proteome</keyword>
<evidence type="ECO:0000256" key="1">
    <source>
        <dbReference type="SAM" id="MobiDB-lite"/>
    </source>
</evidence>
<dbReference type="VEuPathDB" id="VectorBase:AALB20_034291"/>
<proteinExistence type="predicted"/>
<dbReference type="VEuPathDB" id="VectorBase:AALB008872"/>
<organism evidence="2 3">
    <name type="scientific">Anopheles albimanus</name>
    <name type="common">New world malaria mosquito</name>
    <dbReference type="NCBI Taxonomy" id="7167"/>
    <lineage>
        <taxon>Eukaryota</taxon>
        <taxon>Metazoa</taxon>
        <taxon>Ecdysozoa</taxon>
        <taxon>Arthropoda</taxon>
        <taxon>Hexapoda</taxon>
        <taxon>Insecta</taxon>
        <taxon>Pterygota</taxon>
        <taxon>Neoptera</taxon>
        <taxon>Endopterygota</taxon>
        <taxon>Diptera</taxon>
        <taxon>Nematocera</taxon>
        <taxon>Culicoidea</taxon>
        <taxon>Culicidae</taxon>
        <taxon>Anophelinae</taxon>
        <taxon>Anopheles</taxon>
    </lineage>
</organism>